<sequence length="73" mass="7513">MTHVDRPPQPPPYADDDPIARAIAGLQADTSNGGLIARFGDRMAARYQAVQAASRAAAQAAEEHAAGTPGAET</sequence>
<protein>
    <submittedName>
        <fullName evidence="1">Uncharacterized protein</fullName>
    </submittedName>
</protein>
<keyword evidence="2" id="KW-1185">Reference proteome</keyword>
<proteinExistence type="predicted"/>
<organism evidence="1 2">
    <name type="scientific">Streptodolium elevatio</name>
    <dbReference type="NCBI Taxonomy" id="3157996"/>
    <lineage>
        <taxon>Bacteria</taxon>
        <taxon>Bacillati</taxon>
        <taxon>Actinomycetota</taxon>
        <taxon>Actinomycetes</taxon>
        <taxon>Kitasatosporales</taxon>
        <taxon>Streptomycetaceae</taxon>
        <taxon>Streptodolium</taxon>
    </lineage>
</organism>
<dbReference type="RefSeq" id="WP_358362867.1">
    <property type="nucleotide sequence ID" value="NZ_JBEZFP010000150.1"/>
</dbReference>
<gene>
    <name evidence="1" type="ORF">AB0C36_36720</name>
</gene>
<dbReference type="EMBL" id="JBEZFP010000150">
    <property type="protein sequence ID" value="MEU8139031.1"/>
    <property type="molecule type" value="Genomic_DNA"/>
</dbReference>
<name>A0ABV3DTE7_9ACTN</name>
<accession>A0ABV3DTE7</accession>
<evidence type="ECO:0000313" key="2">
    <source>
        <dbReference type="Proteomes" id="UP001551482"/>
    </source>
</evidence>
<evidence type="ECO:0000313" key="1">
    <source>
        <dbReference type="EMBL" id="MEU8139031.1"/>
    </source>
</evidence>
<reference evidence="1 2" key="1">
    <citation type="submission" date="2024-06" db="EMBL/GenBank/DDBJ databases">
        <title>The Natural Products Discovery Center: Release of the First 8490 Sequenced Strains for Exploring Actinobacteria Biosynthetic Diversity.</title>
        <authorList>
            <person name="Kalkreuter E."/>
            <person name="Kautsar S.A."/>
            <person name="Yang D."/>
            <person name="Bader C.D."/>
            <person name="Teijaro C.N."/>
            <person name="Fluegel L."/>
            <person name="Davis C.M."/>
            <person name="Simpson J.R."/>
            <person name="Lauterbach L."/>
            <person name="Steele A.D."/>
            <person name="Gui C."/>
            <person name="Meng S."/>
            <person name="Li G."/>
            <person name="Viehrig K."/>
            <person name="Ye F."/>
            <person name="Su P."/>
            <person name="Kiefer A.F."/>
            <person name="Nichols A."/>
            <person name="Cepeda A.J."/>
            <person name="Yan W."/>
            <person name="Fan B."/>
            <person name="Jiang Y."/>
            <person name="Adhikari A."/>
            <person name="Zheng C.-J."/>
            <person name="Schuster L."/>
            <person name="Cowan T.M."/>
            <person name="Smanski M.J."/>
            <person name="Chevrette M.G."/>
            <person name="De Carvalho L.P.S."/>
            <person name="Shen B."/>
        </authorList>
    </citation>
    <scope>NUCLEOTIDE SEQUENCE [LARGE SCALE GENOMIC DNA]</scope>
    <source>
        <strain evidence="1 2">NPDC048946</strain>
    </source>
</reference>
<dbReference type="Proteomes" id="UP001551482">
    <property type="component" value="Unassembled WGS sequence"/>
</dbReference>
<comment type="caution">
    <text evidence="1">The sequence shown here is derived from an EMBL/GenBank/DDBJ whole genome shotgun (WGS) entry which is preliminary data.</text>
</comment>